<evidence type="ECO:0000313" key="2">
    <source>
        <dbReference type="Proteomes" id="UP001302676"/>
    </source>
</evidence>
<dbReference type="AlphaFoldDB" id="A0AAN6VBD2"/>
<dbReference type="EMBL" id="MU853556">
    <property type="protein sequence ID" value="KAK4147450.1"/>
    <property type="molecule type" value="Genomic_DNA"/>
</dbReference>
<dbReference type="SUPFAM" id="SSF48452">
    <property type="entry name" value="TPR-like"/>
    <property type="match status" value="1"/>
</dbReference>
<dbReference type="RefSeq" id="XP_062640821.1">
    <property type="nucleotide sequence ID" value="XM_062779267.1"/>
</dbReference>
<reference evidence="1" key="2">
    <citation type="submission" date="2023-05" db="EMBL/GenBank/DDBJ databases">
        <authorList>
            <consortium name="Lawrence Berkeley National Laboratory"/>
            <person name="Steindorff A."/>
            <person name="Hensen N."/>
            <person name="Bonometti L."/>
            <person name="Westerberg I."/>
            <person name="Brannstrom I.O."/>
            <person name="Guillou S."/>
            <person name="Cros-Aarteil S."/>
            <person name="Calhoun S."/>
            <person name="Haridas S."/>
            <person name="Kuo A."/>
            <person name="Mondo S."/>
            <person name="Pangilinan J."/>
            <person name="Riley R."/>
            <person name="Labutti K."/>
            <person name="Andreopoulos B."/>
            <person name="Lipzen A."/>
            <person name="Chen C."/>
            <person name="Yanf M."/>
            <person name="Daum C."/>
            <person name="Ng V."/>
            <person name="Clum A."/>
            <person name="Ohm R."/>
            <person name="Martin F."/>
            <person name="Silar P."/>
            <person name="Natvig D."/>
            <person name="Lalanne C."/>
            <person name="Gautier V."/>
            <person name="Ament-Velasquez S.L."/>
            <person name="Kruys A."/>
            <person name="Hutchinson M.I."/>
            <person name="Powell A.J."/>
            <person name="Barry K."/>
            <person name="Miller A.N."/>
            <person name="Grigoriev I.V."/>
            <person name="Debuchy R."/>
            <person name="Gladieux P."/>
            <person name="Thoren M.H."/>
            <person name="Johannesson H."/>
        </authorList>
    </citation>
    <scope>NUCLEOTIDE SEQUENCE</scope>
    <source>
        <strain evidence="1">CBS 141.50</strain>
    </source>
</reference>
<name>A0AAN6VBD2_9PEZI</name>
<proteinExistence type="predicted"/>
<accession>A0AAN6VBD2</accession>
<dbReference type="SMART" id="SM00028">
    <property type="entry name" value="TPR"/>
    <property type="match status" value="3"/>
</dbReference>
<organism evidence="1 2">
    <name type="scientific">Dichotomopilus funicola</name>
    <dbReference type="NCBI Taxonomy" id="1934379"/>
    <lineage>
        <taxon>Eukaryota</taxon>
        <taxon>Fungi</taxon>
        <taxon>Dikarya</taxon>
        <taxon>Ascomycota</taxon>
        <taxon>Pezizomycotina</taxon>
        <taxon>Sordariomycetes</taxon>
        <taxon>Sordariomycetidae</taxon>
        <taxon>Sordariales</taxon>
        <taxon>Chaetomiaceae</taxon>
        <taxon>Dichotomopilus</taxon>
    </lineage>
</organism>
<dbReference type="Proteomes" id="UP001302676">
    <property type="component" value="Unassembled WGS sequence"/>
</dbReference>
<protein>
    <recommendedName>
        <fullName evidence="3">MalT-like TPR region domain-containing protein</fullName>
    </recommendedName>
</protein>
<dbReference type="InterPro" id="IPR019734">
    <property type="entry name" value="TPR_rpt"/>
</dbReference>
<dbReference type="GeneID" id="87815880"/>
<sequence length="221" mass="25056">MALPYETRLLPADLWTVIGGVQLEGIELEESYQSLKLALDLRLDAVQAGLMDEKHSQIANSYMGLGTAAVGIGRVQEALELGEKSISQRAGRPNEQIQMFAMSYHNVALAALHDGQLDKADAFIKKSIELTSVTSQSMTPEQKLEMDARNIYCQGNVFWARGMKAEAREHHHRALEVRIRTFDEVHPYTACAYWKLGRIWEDTHTFQRSILMVKCRRSLQH</sequence>
<comment type="caution">
    <text evidence="1">The sequence shown here is derived from an EMBL/GenBank/DDBJ whole genome shotgun (WGS) entry which is preliminary data.</text>
</comment>
<keyword evidence="2" id="KW-1185">Reference proteome</keyword>
<dbReference type="Gene3D" id="1.25.40.10">
    <property type="entry name" value="Tetratricopeptide repeat domain"/>
    <property type="match status" value="2"/>
</dbReference>
<gene>
    <name evidence="1" type="ORF">C8A04DRAFT_24700</name>
</gene>
<reference evidence="1" key="1">
    <citation type="journal article" date="2023" name="Mol. Phylogenet. Evol.">
        <title>Genome-scale phylogeny and comparative genomics of the fungal order Sordariales.</title>
        <authorList>
            <person name="Hensen N."/>
            <person name="Bonometti L."/>
            <person name="Westerberg I."/>
            <person name="Brannstrom I.O."/>
            <person name="Guillou S."/>
            <person name="Cros-Aarteil S."/>
            <person name="Calhoun S."/>
            <person name="Haridas S."/>
            <person name="Kuo A."/>
            <person name="Mondo S."/>
            <person name="Pangilinan J."/>
            <person name="Riley R."/>
            <person name="LaButti K."/>
            <person name="Andreopoulos B."/>
            <person name="Lipzen A."/>
            <person name="Chen C."/>
            <person name="Yan M."/>
            <person name="Daum C."/>
            <person name="Ng V."/>
            <person name="Clum A."/>
            <person name="Steindorff A."/>
            <person name="Ohm R.A."/>
            <person name="Martin F."/>
            <person name="Silar P."/>
            <person name="Natvig D.O."/>
            <person name="Lalanne C."/>
            <person name="Gautier V."/>
            <person name="Ament-Velasquez S.L."/>
            <person name="Kruys A."/>
            <person name="Hutchinson M.I."/>
            <person name="Powell A.J."/>
            <person name="Barry K."/>
            <person name="Miller A.N."/>
            <person name="Grigoriev I.V."/>
            <person name="Debuchy R."/>
            <person name="Gladieux P."/>
            <person name="Hiltunen Thoren M."/>
            <person name="Johannesson H."/>
        </authorList>
    </citation>
    <scope>NUCLEOTIDE SEQUENCE</scope>
    <source>
        <strain evidence="1">CBS 141.50</strain>
    </source>
</reference>
<dbReference type="Pfam" id="PF13181">
    <property type="entry name" value="TPR_8"/>
    <property type="match status" value="1"/>
</dbReference>
<dbReference type="Pfam" id="PF13374">
    <property type="entry name" value="TPR_10"/>
    <property type="match status" value="1"/>
</dbReference>
<evidence type="ECO:0008006" key="3">
    <source>
        <dbReference type="Google" id="ProtNLM"/>
    </source>
</evidence>
<dbReference type="InterPro" id="IPR011990">
    <property type="entry name" value="TPR-like_helical_dom_sf"/>
</dbReference>
<evidence type="ECO:0000313" key="1">
    <source>
        <dbReference type="EMBL" id="KAK4147450.1"/>
    </source>
</evidence>